<dbReference type="Proteomes" id="UP000001798">
    <property type="component" value="Chromosome 12"/>
</dbReference>
<dbReference type="SMART" id="SM00184">
    <property type="entry name" value="RING"/>
    <property type="match status" value="1"/>
</dbReference>
<dbReference type="Gene3D" id="3.30.40.10">
    <property type="entry name" value="Zinc/RING finger domain, C3HC4 (zinc finger)"/>
    <property type="match status" value="1"/>
</dbReference>
<dbReference type="AlphaFoldDB" id="A0A384JZZ6"/>
<evidence type="ECO:0000313" key="4">
    <source>
        <dbReference type="Proteomes" id="UP000001798"/>
    </source>
</evidence>
<protein>
    <recommendedName>
        <fullName evidence="2">RING-type domain-containing protein</fullName>
    </recommendedName>
</protein>
<sequence>MCLRTMCHYRLCDQTPYSWIVQPCKPLGICDTIHTRSFSIDDFCPECYMAEDPLKMLANQLMVGRFNTEYEFHKLYFKESNVSEKANAVLNRAHAFVNINFEPDIRENLDIFCSNKRLNLDVFNHLYLLVFQQLLPHLWITVGTGQAQKISREDKIIILQLRQAILRDLAYNRAETHYKETKQEGKWRKAMGAHAPLIANVCDNPPDDYCMICQHEKLNEALSLTLECGHMFHKDCLDMMIEFKGCAICRQECRGPLPDISAEESGPWPEWLEAIAPSHRPQVQHELLEQSPPTDARISDLEMAFQQARERTARLYNEVLRHQANLSEARLLTETTEEDLHQQALDMSEIQWDEHNSRIESIQRKYKRYQQMLYAKRLQVMDYEFDHLKSLAEYNKLPSDPNEELQHRYYRANEWVVARELFHSQKRKQVIGQALESVYFNILSPQYTMALGDRRGDEGYAEKKVSEAEHLWRQSVDARDDAKDRLDLALYHKSLFEYSE</sequence>
<name>A0A384JZZ6_BOTFB</name>
<keyword evidence="1" id="KW-0862">Zinc</keyword>
<dbReference type="KEGG" id="bfu:BCIN_12g06720"/>
<keyword evidence="4" id="KW-1185">Reference proteome</keyword>
<organism evidence="3 4">
    <name type="scientific">Botryotinia fuckeliana (strain B05.10)</name>
    <name type="common">Noble rot fungus</name>
    <name type="synonym">Botrytis cinerea</name>
    <dbReference type="NCBI Taxonomy" id="332648"/>
    <lineage>
        <taxon>Eukaryota</taxon>
        <taxon>Fungi</taxon>
        <taxon>Dikarya</taxon>
        <taxon>Ascomycota</taxon>
        <taxon>Pezizomycotina</taxon>
        <taxon>Leotiomycetes</taxon>
        <taxon>Helotiales</taxon>
        <taxon>Sclerotiniaceae</taxon>
        <taxon>Botrytis</taxon>
    </lineage>
</organism>
<reference evidence="3 4" key="2">
    <citation type="journal article" date="2012" name="Eukaryot. Cell">
        <title>Genome update of Botrytis cinerea strains B05.10 and T4.</title>
        <authorList>
            <person name="Staats M."/>
            <person name="van Kan J.A."/>
        </authorList>
    </citation>
    <scope>NUCLEOTIDE SEQUENCE [LARGE SCALE GENOMIC DNA]</scope>
    <source>
        <strain evidence="3 4">B05.10</strain>
    </source>
</reference>
<dbReference type="GeneID" id="5428197"/>
<dbReference type="OrthoDB" id="8062037at2759"/>
<keyword evidence="1" id="KW-0863">Zinc-finger</keyword>
<dbReference type="GO" id="GO:0008270">
    <property type="term" value="F:zinc ion binding"/>
    <property type="evidence" value="ECO:0007669"/>
    <property type="project" value="UniProtKB-KW"/>
</dbReference>
<feature type="domain" description="RING-type" evidence="2">
    <location>
        <begin position="210"/>
        <end position="250"/>
    </location>
</feature>
<evidence type="ECO:0000259" key="2">
    <source>
        <dbReference type="PROSITE" id="PS50089"/>
    </source>
</evidence>
<dbReference type="PROSITE" id="PS50089">
    <property type="entry name" value="ZF_RING_2"/>
    <property type="match status" value="1"/>
</dbReference>
<dbReference type="RefSeq" id="XP_001547712.2">
    <property type="nucleotide sequence ID" value="XM_001547662.2"/>
</dbReference>
<reference evidence="3 4" key="1">
    <citation type="journal article" date="2011" name="PLoS Genet.">
        <title>Genomic analysis of the necrotrophic fungal pathogens Sclerotinia sclerotiorum and Botrytis cinerea.</title>
        <authorList>
            <person name="Amselem J."/>
            <person name="Cuomo C.A."/>
            <person name="van Kan J.A."/>
            <person name="Viaud M."/>
            <person name="Benito E.P."/>
            <person name="Couloux A."/>
            <person name="Coutinho P.M."/>
            <person name="de Vries R.P."/>
            <person name="Dyer P.S."/>
            <person name="Fillinger S."/>
            <person name="Fournier E."/>
            <person name="Gout L."/>
            <person name="Hahn M."/>
            <person name="Kohn L."/>
            <person name="Lapalu N."/>
            <person name="Plummer K.M."/>
            <person name="Pradier J.M."/>
            <person name="Quevillon E."/>
            <person name="Sharon A."/>
            <person name="Simon A."/>
            <person name="ten Have A."/>
            <person name="Tudzynski B."/>
            <person name="Tudzynski P."/>
            <person name="Wincker P."/>
            <person name="Andrew M."/>
            <person name="Anthouard V."/>
            <person name="Beever R.E."/>
            <person name="Beffa R."/>
            <person name="Benoit I."/>
            <person name="Bouzid O."/>
            <person name="Brault B."/>
            <person name="Chen Z."/>
            <person name="Choquer M."/>
            <person name="Collemare J."/>
            <person name="Cotton P."/>
            <person name="Danchin E.G."/>
            <person name="Da Silva C."/>
            <person name="Gautier A."/>
            <person name="Giraud C."/>
            <person name="Giraud T."/>
            <person name="Gonzalez C."/>
            <person name="Grossetete S."/>
            <person name="Guldener U."/>
            <person name="Henrissat B."/>
            <person name="Howlett B.J."/>
            <person name="Kodira C."/>
            <person name="Kretschmer M."/>
            <person name="Lappartient A."/>
            <person name="Leroch M."/>
            <person name="Levis C."/>
            <person name="Mauceli E."/>
            <person name="Neuveglise C."/>
            <person name="Oeser B."/>
            <person name="Pearson M."/>
            <person name="Poulain J."/>
            <person name="Poussereau N."/>
            <person name="Quesneville H."/>
            <person name="Rascle C."/>
            <person name="Schumacher J."/>
            <person name="Segurens B."/>
            <person name="Sexton A."/>
            <person name="Silva E."/>
            <person name="Sirven C."/>
            <person name="Soanes D.M."/>
            <person name="Talbot N.J."/>
            <person name="Templeton M."/>
            <person name="Yandava C."/>
            <person name="Yarden O."/>
            <person name="Zeng Q."/>
            <person name="Rollins J.A."/>
            <person name="Lebrun M.H."/>
            <person name="Dickman M."/>
        </authorList>
    </citation>
    <scope>NUCLEOTIDE SEQUENCE [LARGE SCALE GENOMIC DNA]</scope>
    <source>
        <strain evidence="3 4">B05.10</strain>
    </source>
</reference>
<reference evidence="3 4" key="3">
    <citation type="journal article" date="2017" name="Mol. Plant Pathol.">
        <title>A gapless genome sequence of the fungus Botrytis cinerea.</title>
        <authorList>
            <person name="Van Kan J.A."/>
            <person name="Stassen J.H."/>
            <person name="Mosbach A."/>
            <person name="Van Der Lee T.A."/>
            <person name="Faino L."/>
            <person name="Farmer A.D."/>
            <person name="Papasotiriou D.G."/>
            <person name="Zhou S."/>
            <person name="Seidl M.F."/>
            <person name="Cottam E."/>
            <person name="Edel D."/>
            <person name="Hahn M."/>
            <person name="Schwartz D.C."/>
            <person name="Dietrich R.A."/>
            <person name="Widdison S."/>
            <person name="Scalliet G."/>
        </authorList>
    </citation>
    <scope>NUCLEOTIDE SEQUENCE [LARGE SCALE GENOMIC DNA]</scope>
    <source>
        <strain evidence="3 4">B05.10</strain>
    </source>
</reference>
<evidence type="ECO:0000256" key="1">
    <source>
        <dbReference type="PROSITE-ProRule" id="PRU00175"/>
    </source>
</evidence>
<dbReference type="InterPro" id="IPR001841">
    <property type="entry name" value="Znf_RING"/>
</dbReference>
<dbReference type="EMBL" id="CP009816">
    <property type="protein sequence ID" value="ATZ56143.1"/>
    <property type="molecule type" value="Genomic_DNA"/>
</dbReference>
<accession>A0A384JZZ6</accession>
<keyword evidence="1" id="KW-0479">Metal-binding</keyword>
<dbReference type="SUPFAM" id="SSF57850">
    <property type="entry name" value="RING/U-box"/>
    <property type="match status" value="1"/>
</dbReference>
<evidence type="ECO:0000313" key="3">
    <source>
        <dbReference type="EMBL" id="ATZ56143.1"/>
    </source>
</evidence>
<dbReference type="InterPro" id="IPR013083">
    <property type="entry name" value="Znf_RING/FYVE/PHD"/>
</dbReference>
<dbReference type="VEuPathDB" id="FungiDB:Bcin12g06720"/>
<gene>
    <name evidence="3" type="ORF">BCIN_12g06720</name>
</gene>
<proteinExistence type="predicted"/>